<dbReference type="PANTHER" id="PTHR22870:SF360">
    <property type="entry name" value="ULTRAVIOLET-B RECEPTOR UVR8"/>
    <property type="match status" value="1"/>
</dbReference>
<organism evidence="5">
    <name type="scientific">Volvox carteri f. nagariensis</name>
    <dbReference type="NCBI Taxonomy" id="3068"/>
    <lineage>
        <taxon>Eukaryota</taxon>
        <taxon>Viridiplantae</taxon>
        <taxon>Chlorophyta</taxon>
        <taxon>core chlorophytes</taxon>
        <taxon>Chlorophyceae</taxon>
        <taxon>CS clade</taxon>
        <taxon>Chlamydomonadales</taxon>
        <taxon>Volvocaceae</taxon>
        <taxon>Volvox</taxon>
    </lineage>
</organism>
<dbReference type="Gene3D" id="2.130.10.30">
    <property type="entry name" value="Regulator of chromosome condensation 1/beta-lactamase-inhibitor protein II"/>
    <property type="match status" value="2"/>
</dbReference>
<feature type="repeat" description="RCC1" evidence="2">
    <location>
        <begin position="293"/>
        <end position="345"/>
    </location>
</feature>
<feature type="repeat" description="RCC1" evidence="2">
    <location>
        <begin position="189"/>
        <end position="240"/>
    </location>
</feature>
<evidence type="ECO:0000313" key="5">
    <source>
        <dbReference type="EMBL" id="QBK46678.1"/>
    </source>
</evidence>
<name>A0A481XTJ0_VOLCA</name>
<dbReference type="InterPro" id="IPR000408">
    <property type="entry name" value="Reg_chr_condens"/>
</dbReference>
<feature type="repeat" description="RCC1" evidence="2">
    <location>
        <begin position="85"/>
        <end position="136"/>
    </location>
</feature>
<accession>A0A481XTJ0</accession>
<dbReference type="PROSITE" id="PS51257">
    <property type="entry name" value="PROKAR_LIPOPROTEIN"/>
    <property type="match status" value="1"/>
</dbReference>
<dbReference type="PANTHER" id="PTHR22870">
    <property type="entry name" value="REGULATOR OF CHROMOSOME CONDENSATION"/>
    <property type="match status" value="1"/>
</dbReference>
<evidence type="ECO:0000256" key="3">
    <source>
        <dbReference type="SAM" id="MobiDB-lite"/>
    </source>
</evidence>
<dbReference type="InterPro" id="IPR009091">
    <property type="entry name" value="RCC1/BLIP-II"/>
</dbReference>
<feature type="region of interest" description="Disordered" evidence="3">
    <location>
        <begin position="462"/>
        <end position="490"/>
    </location>
</feature>
<dbReference type="PROSITE" id="PS00626">
    <property type="entry name" value="RCC1_2"/>
    <property type="match status" value="2"/>
</dbReference>
<dbReference type="SUPFAM" id="SSF50985">
    <property type="entry name" value="RCC1/BLIP-II"/>
    <property type="match status" value="1"/>
</dbReference>
<dbReference type="AlphaFoldDB" id="A0A481XTJ0"/>
<feature type="repeat" description="RCC1" evidence="2">
    <location>
        <begin position="137"/>
        <end position="188"/>
    </location>
</feature>
<evidence type="ECO:0000256" key="1">
    <source>
        <dbReference type="ARBA" id="ARBA00022737"/>
    </source>
</evidence>
<dbReference type="EMBL" id="MH587344">
    <property type="protein sequence ID" value="QBK46678.1"/>
    <property type="molecule type" value="mRNA"/>
</dbReference>
<evidence type="ECO:0000256" key="2">
    <source>
        <dbReference type="PROSITE-ProRule" id="PRU00235"/>
    </source>
</evidence>
<evidence type="ECO:0000259" key="4">
    <source>
        <dbReference type="Pfam" id="PF25390"/>
    </source>
</evidence>
<feature type="repeat" description="RCC1" evidence="2">
    <location>
        <begin position="241"/>
        <end position="292"/>
    </location>
</feature>
<keyword evidence="1" id="KW-0677">Repeat</keyword>
<dbReference type="Pfam" id="PF00415">
    <property type="entry name" value="RCC1"/>
    <property type="match status" value="1"/>
</dbReference>
<sequence>METAEARSSEEEPGVTAVSCGSSHSVAILSCGIVTSWGRGEDGQLGHGQADECLAPKAISTLTDAGIESVVCGAEYTIAVAPSRGQVYSWGWGDFGRLGHGDCNDVFVPRPIEFFSGRPVHRVACGDTHTLVVAGEGELFTFGRNQNGQLGLGHTNDCLSPQLVVALQGERVRSVACGSEHSLAATESGTVFSWGWGRYGNLGDGESQDRYLPTRVVGLEGIRMVSAECGWRHSAVVSEDGRVFTFGWSKYGQLGHGDHTDRTVPCQVAALRHTRISSVAGGWRHTMAADSSGNLYGWGWNKFGQLGLGDSSDRPSPVLVGGALAGQRVSLVTCGWRHTVAVTEGGRVYSWGRGVNGQLGHGAEQDLYEPTLLASLSRGMLRRETILATAGEDMGGAGMFAYVAPADRYAVVPGADDPYGNGSTAVGAVPSMTVLDVLGAAAPFVQQAPQGPLWGVSSAEEGAAVRGEANTPGGEDSRLPKRARVSAEPC</sequence>
<dbReference type="InterPro" id="IPR051210">
    <property type="entry name" value="Ub_ligase/GEF_domain"/>
</dbReference>
<keyword evidence="5" id="KW-0675">Receptor</keyword>
<protein>
    <submittedName>
        <fullName evidence="5">UVR8 photoreceptor variant 1</fullName>
    </submittedName>
</protein>
<dbReference type="InterPro" id="IPR058923">
    <property type="entry name" value="RCC1-like_dom"/>
</dbReference>
<gene>
    <name evidence="5" type="primary">UVR8</name>
</gene>
<feature type="repeat" description="RCC1" evidence="2">
    <location>
        <begin position="346"/>
        <end position="401"/>
    </location>
</feature>
<dbReference type="PRINTS" id="PR00633">
    <property type="entry name" value="RCCNDNSATION"/>
</dbReference>
<feature type="repeat" description="RCC1" evidence="2">
    <location>
        <begin position="32"/>
        <end position="83"/>
    </location>
</feature>
<proteinExistence type="evidence at transcript level"/>
<dbReference type="Pfam" id="PF25390">
    <property type="entry name" value="WD40_RLD"/>
    <property type="match status" value="1"/>
</dbReference>
<reference evidence="5" key="1">
    <citation type="submission" date="2018-07" db="EMBL/GenBank/DDBJ databases">
        <authorList>
            <person name="Kianianmomeni A."/>
            <person name="Razeghi J."/>
        </authorList>
    </citation>
    <scope>NUCLEOTIDE SEQUENCE</scope>
</reference>
<feature type="domain" description="RCC1-like" evidence="4">
    <location>
        <begin position="120"/>
        <end position="392"/>
    </location>
</feature>
<dbReference type="PROSITE" id="PS50012">
    <property type="entry name" value="RCC1_3"/>
    <property type="match status" value="7"/>
</dbReference>